<dbReference type="InterPro" id="IPR029045">
    <property type="entry name" value="ClpP/crotonase-like_dom_sf"/>
</dbReference>
<dbReference type="InterPro" id="IPR001478">
    <property type="entry name" value="PDZ"/>
</dbReference>
<dbReference type="eggNOG" id="ENOG502QSWI">
    <property type="taxonomic scope" value="Eukaryota"/>
</dbReference>
<dbReference type="InterPro" id="IPR029281">
    <property type="entry name" value="FAM194_C"/>
</dbReference>
<dbReference type="GeneID" id="20225116"/>
<dbReference type="PANTHER" id="PTHR32060">
    <property type="entry name" value="TAIL-SPECIFIC PROTEASE"/>
    <property type="match status" value="1"/>
</dbReference>
<gene>
    <name evidence="2" type="ORF">AURANDRAFT_65006</name>
</gene>
<dbReference type="Proteomes" id="UP000002729">
    <property type="component" value="Unassembled WGS sequence"/>
</dbReference>
<evidence type="ECO:0000313" key="3">
    <source>
        <dbReference type="Proteomes" id="UP000002729"/>
    </source>
</evidence>
<dbReference type="GO" id="GO:0006508">
    <property type="term" value="P:proteolysis"/>
    <property type="evidence" value="ECO:0007669"/>
    <property type="project" value="InterPro"/>
</dbReference>
<accession>F0YBN1</accession>
<protein>
    <recommendedName>
        <fullName evidence="1">PDZ domain-containing protein</fullName>
    </recommendedName>
</protein>
<dbReference type="InParanoid" id="F0YBN1"/>
<keyword evidence="3" id="KW-1185">Reference proteome</keyword>
<sequence length="645" mass="66844">MTTNMDEKLPSCVTITPYGKMFFDENGRICATFDKKGNGYASFPSGNVALTLTDLGGSICDDDRDIVEEWLWRKPPHGPRRPFSLRLCGQLSLLFEGRYDNAVVCSNGARVQCGRPGSTRDGTYMDRVEGRHPDGRLKLRLAGKNALSLTQRQQHATRPGGGQLALVQEKHWHLPKVSPAEAQQISARFPKGGDLAVTNVNNDWIAALNDSGKIKPGENLWRTQLIKTMAEPPDTTGGSPFAHTQGFVPFGSTGGPGVGQRCVVPLLLRPRAARAEIYDGSSPLELVDDVAAAIEREFYDASLMKSGAWRAAVAAARERALDADGAAAGPAIVAELCKATGDPYTRFLPPQLAAALRSTAASGAAATGGVGLRLAAEDAVVAEVLPASPASRSPLRAGDALVAVDDVKIATAAAAAAALRGAPGTRVSVAFLRDGKAATATLERALVAAAPEVELLSVDEGGYAIVAVRGISGATATGLDAALEAARRRGAARFALDLRGDGGGNVDGALDAAALFLGGSALVATVKTRAATEARVAPRGPPRYSEPLAVLVDRGTASAADCAAELLAGALQARKRAVLVGGARTYGKARIQRALDLPGGGSVLVSRASYLTPDGADLNGVGLKADVLCDGDARACLASDPRTRL</sequence>
<dbReference type="PANTHER" id="PTHR32060:SF30">
    <property type="entry name" value="CARBOXY-TERMINAL PROCESSING PROTEASE CTPA"/>
    <property type="match status" value="1"/>
</dbReference>
<dbReference type="SMART" id="SM00245">
    <property type="entry name" value="TSPc"/>
    <property type="match status" value="1"/>
</dbReference>
<dbReference type="Gene3D" id="3.30.750.44">
    <property type="match status" value="1"/>
</dbReference>
<dbReference type="KEGG" id="aaf:AURANDRAFT_65006"/>
<dbReference type="InterPro" id="IPR005151">
    <property type="entry name" value="Tail-specific_protease"/>
</dbReference>
<dbReference type="AlphaFoldDB" id="F0YBN1"/>
<dbReference type="EMBL" id="GL833131">
    <property type="protein sequence ID" value="EGB07371.1"/>
    <property type="molecule type" value="Genomic_DNA"/>
</dbReference>
<dbReference type="GO" id="GO:0007165">
    <property type="term" value="P:signal transduction"/>
    <property type="evidence" value="ECO:0007669"/>
    <property type="project" value="TreeGrafter"/>
</dbReference>
<dbReference type="Pfam" id="PF03572">
    <property type="entry name" value="Peptidase_S41"/>
    <property type="match status" value="1"/>
</dbReference>
<dbReference type="SUPFAM" id="SSF50156">
    <property type="entry name" value="PDZ domain-like"/>
    <property type="match status" value="1"/>
</dbReference>
<dbReference type="Gene3D" id="2.30.42.10">
    <property type="match status" value="1"/>
</dbReference>
<dbReference type="Gene3D" id="3.90.226.10">
    <property type="entry name" value="2-enoyl-CoA Hydratase, Chain A, domain 1"/>
    <property type="match status" value="1"/>
</dbReference>
<dbReference type="OrthoDB" id="43580at2759"/>
<dbReference type="SUPFAM" id="SSF52096">
    <property type="entry name" value="ClpP/crotonase"/>
    <property type="match status" value="1"/>
</dbReference>
<dbReference type="SMART" id="SM00228">
    <property type="entry name" value="PDZ"/>
    <property type="match status" value="1"/>
</dbReference>
<proteinExistence type="predicted"/>
<dbReference type="InterPro" id="IPR036034">
    <property type="entry name" value="PDZ_sf"/>
</dbReference>
<evidence type="ECO:0000313" key="2">
    <source>
        <dbReference type="EMBL" id="EGB07371.1"/>
    </source>
</evidence>
<dbReference type="RefSeq" id="XP_009037993.1">
    <property type="nucleotide sequence ID" value="XM_009039745.1"/>
</dbReference>
<feature type="domain" description="PDZ" evidence="1">
    <location>
        <begin position="368"/>
        <end position="424"/>
    </location>
</feature>
<reference evidence="2 3" key="1">
    <citation type="journal article" date="2011" name="Proc. Natl. Acad. Sci. U.S.A.">
        <title>Niche of harmful alga Aureococcus anophagefferens revealed through ecogenomics.</title>
        <authorList>
            <person name="Gobler C.J."/>
            <person name="Berry D.L."/>
            <person name="Dyhrman S.T."/>
            <person name="Wilhelm S.W."/>
            <person name="Salamov A."/>
            <person name="Lobanov A.V."/>
            <person name="Zhang Y."/>
            <person name="Collier J.L."/>
            <person name="Wurch L.L."/>
            <person name="Kustka A.B."/>
            <person name="Dill B.D."/>
            <person name="Shah M."/>
            <person name="VerBerkmoes N.C."/>
            <person name="Kuo A."/>
            <person name="Terry A."/>
            <person name="Pangilinan J."/>
            <person name="Lindquist E.A."/>
            <person name="Lucas S."/>
            <person name="Paulsen I.T."/>
            <person name="Hattenrath-Lehmann T.K."/>
            <person name="Talmage S.C."/>
            <person name="Walker E.A."/>
            <person name="Koch F."/>
            <person name="Burson A.M."/>
            <person name="Marcoval M.A."/>
            <person name="Tang Y.Z."/>
            <person name="Lecleir G.R."/>
            <person name="Coyne K.J."/>
            <person name="Berg G.M."/>
            <person name="Bertrand E.M."/>
            <person name="Saito M.A."/>
            <person name="Gladyshev V.N."/>
            <person name="Grigoriev I.V."/>
        </authorList>
    </citation>
    <scope>NUCLEOTIDE SEQUENCE [LARGE SCALE GENOMIC DNA]</scope>
    <source>
        <strain evidence="3">CCMP 1984</strain>
    </source>
</reference>
<dbReference type="Pfam" id="PF14977">
    <property type="entry name" value="FAM194"/>
    <property type="match status" value="1"/>
</dbReference>
<dbReference type="PROSITE" id="PS50106">
    <property type="entry name" value="PDZ"/>
    <property type="match status" value="1"/>
</dbReference>
<organism evidence="3">
    <name type="scientific">Aureococcus anophagefferens</name>
    <name type="common">Harmful bloom alga</name>
    <dbReference type="NCBI Taxonomy" id="44056"/>
    <lineage>
        <taxon>Eukaryota</taxon>
        <taxon>Sar</taxon>
        <taxon>Stramenopiles</taxon>
        <taxon>Ochrophyta</taxon>
        <taxon>Pelagophyceae</taxon>
        <taxon>Pelagomonadales</taxon>
        <taxon>Pelagomonadaceae</taxon>
        <taxon>Aureococcus</taxon>
    </lineage>
</organism>
<evidence type="ECO:0000259" key="1">
    <source>
        <dbReference type="PROSITE" id="PS50106"/>
    </source>
</evidence>
<dbReference type="Pfam" id="PF13180">
    <property type="entry name" value="PDZ_2"/>
    <property type="match status" value="1"/>
</dbReference>
<dbReference type="GO" id="GO:0008236">
    <property type="term" value="F:serine-type peptidase activity"/>
    <property type="evidence" value="ECO:0007669"/>
    <property type="project" value="InterPro"/>
</dbReference>
<name>F0YBN1_AURAN</name>
<dbReference type="GO" id="GO:0004175">
    <property type="term" value="F:endopeptidase activity"/>
    <property type="evidence" value="ECO:0007669"/>
    <property type="project" value="TreeGrafter"/>
</dbReference>